<dbReference type="AlphaFoldDB" id="A0A1W1CZL5"/>
<dbReference type="EMBL" id="FPHM01000196">
    <property type="protein sequence ID" value="SFV71071.1"/>
    <property type="molecule type" value="Genomic_DNA"/>
</dbReference>
<accession>A0A1W1CZL5</accession>
<sequence length="42" mass="4982">MLKTAESCLSLNLLCARAEEFSKYMRRKNLKKIDFMIDIPFL</sequence>
<protein>
    <submittedName>
        <fullName evidence="1">Uncharacterized protein</fullName>
    </submittedName>
</protein>
<name>A0A1W1CZL5_9ZZZZ</name>
<evidence type="ECO:0000313" key="1">
    <source>
        <dbReference type="EMBL" id="SFV71071.1"/>
    </source>
</evidence>
<proteinExistence type="predicted"/>
<gene>
    <name evidence="1" type="ORF">MNB_SV-13-1840</name>
</gene>
<reference evidence="1" key="1">
    <citation type="submission" date="2016-10" db="EMBL/GenBank/DDBJ databases">
        <authorList>
            <person name="de Groot N.N."/>
        </authorList>
    </citation>
    <scope>NUCLEOTIDE SEQUENCE</scope>
</reference>
<organism evidence="1">
    <name type="scientific">hydrothermal vent metagenome</name>
    <dbReference type="NCBI Taxonomy" id="652676"/>
    <lineage>
        <taxon>unclassified sequences</taxon>
        <taxon>metagenomes</taxon>
        <taxon>ecological metagenomes</taxon>
    </lineage>
</organism>